<dbReference type="InterPro" id="IPR013083">
    <property type="entry name" value="Znf_RING/FYVE/PHD"/>
</dbReference>
<feature type="compositionally biased region" description="Basic and acidic residues" evidence="1">
    <location>
        <begin position="1"/>
        <end position="10"/>
    </location>
</feature>
<dbReference type="PANTHER" id="PTHR45958:SF18">
    <property type="entry name" value="U-BOX DOMAIN-CONTAINING PROTEIN"/>
    <property type="match status" value="1"/>
</dbReference>
<dbReference type="OrthoDB" id="10267736at2759"/>
<dbReference type="SMART" id="SM00504">
    <property type="entry name" value="Ubox"/>
    <property type="match status" value="1"/>
</dbReference>
<dbReference type="Gene3D" id="3.30.40.10">
    <property type="entry name" value="Zinc/RING finger domain, C3HC4 (zinc finger)"/>
    <property type="match status" value="1"/>
</dbReference>
<dbReference type="GO" id="GO:0016567">
    <property type="term" value="P:protein ubiquitination"/>
    <property type="evidence" value="ECO:0007669"/>
    <property type="project" value="InterPro"/>
</dbReference>
<dbReference type="SUPFAM" id="SSF57850">
    <property type="entry name" value="RING/U-box"/>
    <property type="match status" value="1"/>
</dbReference>
<dbReference type="AlphaFoldDB" id="A0A0L0G9T2"/>
<feature type="transmembrane region" description="Helical" evidence="2">
    <location>
        <begin position="37"/>
        <end position="58"/>
    </location>
</feature>
<dbReference type="PANTHER" id="PTHR45958">
    <property type="entry name" value="RING-TYPE E3 UBIQUITIN TRANSFERASE"/>
    <property type="match status" value="1"/>
</dbReference>
<keyword evidence="2" id="KW-1133">Transmembrane helix</keyword>
<dbReference type="GO" id="GO:0004842">
    <property type="term" value="F:ubiquitin-protein transferase activity"/>
    <property type="evidence" value="ECO:0007669"/>
    <property type="project" value="InterPro"/>
</dbReference>
<evidence type="ECO:0000256" key="2">
    <source>
        <dbReference type="SAM" id="Phobius"/>
    </source>
</evidence>
<dbReference type="STRING" id="667725.A0A0L0G9T2"/>
<organism evidence="4 5">
    <name type="scientific">Sphaeroforma arctica JP610</name>
    <dbReference type="NCBI Taxonomy" id="667725"/>
    <lineage>
        <taxon>Eukaryota</taxon>
        <taxon>Ichthyosporea</taxon>
        <taxon>Ichthyophonida</taxon>
        <taxon>Sphaeroforma</taxon>
    </lineage>
</organism>
<gene>
    <name evidence="4" type="ORF">SARC_02773</name>
</gene>
<dbReference type="EMBL" id="KQ241725">
    <property type="protein sequence ID" value="KNC85018.1"/>
    <property type="molecule type" value="Genomic_DNA"/>
</dbReference>
<sequence length="193" mass="21643">MRTNDREPERGNNTNNNNRYKQKTDSARQGTSPAASVLWGALGAAVVLAGSAIYSAVAEDQENETRRMQSAHRVQTDERWNRYKSQTNTSNGSDQSMSSEQKAARDKGIDDYTEEIESFCCPITTNVMRDPVNTPFGHSYEREAITRWVREHHTDPLTGQPLNVNQLSTAHSLRHAIEEYEARRPVSATASST</sequence>
<keyword evidence="5" id="KW-1185">Reference proteome</keyword>
<feature type="domain" description="U-box" evidence="3">
    <location>
        <begin position="114"/>
        <end position="187"/>
    </location>
</feature>
<dbReference type="InterPro" id="IPR052608">
    <property type="entry name" value="U-box_domain_protein"/>
</dbReference>
<dbReference type="RefSeq" id="XP_014158920.1">
    <property type="nucleotide sequence ID" value="XM_014303445.1"/>
</dbReference>
<reference evidence="4 5" key="1">
    <citation type="submission" date="2011-02" db="EMBL/GenBank/DDBJ databases">
        <title>The Genome Sequence of Sphaeroforma arctica JP610.</title>
        <authorList>
            <consortium name="The Broad Institute Genome Sequencing Platform"/>
            <person name="Russ C."/>
            <person name="Cuomo C."/>
            <person name="Young S.K."/>
            <person name="Zeng Q."/>
            <person name="Gargeya S."/>
            <person name="Alvarado L."/>
            <person name="Berlin A."/>
            <person name="Chapman S.B."/>
            <person name="Chen Z."/>
            <person name="Freedman E."/>
            <person name="Gellesch M."/>
            <person name="Goldberg J."/>
            <person name="Griggs A."/>
            <person name="Gujja S."/>
            <person name="Heilman E."/>
            <person name="Heiman D."/>
            <person name="Howarth C."/>
            <person name="Mehta T."/>
            <person name="Neiman D."/>
            <person name="Pearson M."/>
            <person name="Roberts A."/>
            <person name="Saif S."/>
            <person name="Shea T."/>
            <person name="Shenoy N."/>
            <person name="Sisk P."/>
            <person name="Stolte C."/>
            <person name="Sykes S."/>
            <person name="White J."/>
            <person name="Yandava C."/>
            <person name="Burger G."/>
            <person name="Gray M.W."/>
            <person name="Holland P.W.H."/>
            <person name="King N."/>
            <person name="Lang F.B.F."/>
            <person name="Roger A.J."/>
            <person name="Ruiz-Trillo I."/>
            <person name="Haas B."/>
            <person name="Nusbaum C."/>
            <person name="Birren B."/>
        </authorList>
    </citation>
    <scope>NUCLEOTIDE SEQUENCE [LARGE SCALE GENOMIC DNA]</scope>
    <source>
        <strain evidence="4 5">JP610</strain>
    </source>
</reference>
<evidence type="ECO:0000256" key="1">
    <source>
        <dbReference type="SAM" id="MobiDB-lite"/>
    </source>
</evidence>
<evidence type="ECO:0000313" key="5">
    <source>
        <dbReference type="Proteomes" id="UP000054560"/>
    </source>
</evidence>
<dbReference type="InterPro" id="IPR003613">
    <property type="entry name" value="Ubox_domain"/>
</dbReference>
<evidence type="ECO:0000313" key="4">
    <source>
        <dbReference type="EMBL" id="KNC85018.1"/>
    </source>
</evidence>
<feature type="compositionally biased region" description="Polar residues" evidence="1">
    <location>
        <begin position="83"/>
        <end position="101"/>
    </location>
</feature>
<protein>
    <recommendedName>
        <fullName evidence="3">U-box domain-containing protein</fullName>
    </recommendedName>
</protein>
<dbReference type="eggNOG" id="KOG0167">
    <property type="taxonomic scope" value="Eukaryota"/>
</dbReference>
<keyword evidence="2" id="KW-0472">Membrane</keyword>
<keyword evidence="2" id="KW-0812">Transmembrane</keyword>
<dbReference type="Proteomes" id="UP000054560">
    <property type="component" value="Unassembled WGS sequence"/>
</dbReference>
<dbReference type="CDD" id="cd16655">
    <property type="entry name" value="RING-Ubox_WDSUB1-like"/>
    <property type="match status" value="1"/>
</dbReference>
<dbReference type="GeneID" id="25903277"/>
<feature type="region of interest" description="Disordered" evidence="1">
    <location>
        <begin position="1"/>
        <end position="33"/>
    </location>
</feature>
<proteinExistence type="predicted"/>
<dbReference type="PROSITE" id="PS51698">
    <property type="entry name" value="U_BOX"/>
    <property type="match status" value="1"/>
</dbReference>
<dbReference type="Pfam" id="PF04564">
    <property type="entry name" value="U-box"/>
    <property type="match status" value="1"/>
</dbReference>
<accession>A0A0L0G9T2</accession>
<name>A0A0L0G9T2_9EUKA</name>
<evidence type="ECO:0000259" key="3">
    <source>
        <dbReference type="PROSITE" id="PS51698"/>
    </source>
</evidence>
<feature type="region of interest" description="Disordered" evidence="1">
    <location>
        <begin position="60"/>
        <end position="107"/>
    </location>
</feature>